<sequence>MREIGASGEDASFTAITTLDVDSRGMIYVPDTYRQQITVLGPDGRWVRSFGRRGAGPGEFRAIRGVQLLAGDSLLAYDPSLGRVTVFAPGSDQAAYSVNLAARLGGAAPFDLRRTHDGSTYLALFRPMFAFGQGGGEARQDRVRHLGADGSPRADLLRFPSRAFLVAGTSVMPHPFGREGFARLDSGDRVFFIQSDSLAADIYNLAGQRTGRFAVPYTPPAITRADQDDALAAMPAVDRPVFAPVLKDSLPERWPAVRGVLLDDRDRIWMQLGGGTRRNAEWAAFDGNGSYLGSMLIPAGSEVRLIRGDGTVYASRADSDDVPHVVVYRMARTPR</sequence>
<organism evidence="1 2">
    <name type="scientific">Longimicrobium terrae</name>
    <dbReference type="NCBI Taxonomy" id="1639882"/>
    <lineage>
        <taxon>Bacteria</taxon>
        <taxon>Pseudomonadati</taxon>
        <taxon>Gemmatimonadota</taxon>
        <taxon>Longimicrobiia</taxon>
        <taxon>Longimicrobiales</taxon>
        <taxon>Longimicrobiaceae</taxon>
        <taxon>Longimicrobium</taxon>
    </lineage>
</organism>
<evidence type="ECO:0000313" key="2">
    <source>
        <dbReference type="Proteomes" id="UP000582837"/>
    </source>
</evidence>
<dbReference type="Proteomes" id="UP000582837">
    <property type="component" value="Unassembled WGS sequence"/>
</dbReference>
<proteinExistence type="predicted"/>
<dbReference type="SUPFAM" id="SSF101898">
    <property type="entry name" value="NHL repeat"/>
    <property type="match status" value="1"/>
</dbReference>
<dbReference type="AlphaFoldDB" id="A0A841H0I1"/>
<name>A0A841H0I1_9BACT</name>
<dbReference type="Gene3D" id="2.120.10.30">
    <property type="entry name" value="TolB, C-terminal domain"/>
    <property type="match status" value="1"/>
</dbReference>
<keyword evidence="2" id="KW-1185">Reference proteome</keyword>
<dbReference type="RefSeq" id="WP_170036627.1">
    <property type="nucleotide sequence ID" value="NZ_JABDTL010000002.1"/>
</dbReference>
<reference evidence="1 2" key="1">
    <citation type="submission" date="2020-08" db="EMBL/GenBank/DDBJ databases">
        <title>Genomic Encyclopedia of Type Strains, Phase IV (KMG-IV): sequencing the most valuable type-strain genomes for metagenomic binning, comparative biology and taxonomic classification.</title>
        <authorList>
            <person name="Goeker M."/>
        </authorList>
    </citation>
    <scope>NUCLEOTIDE SEQUENCE [LARGE SCALE GENOMIC DNA]</scope>
    <source>
        <strain evidence="1 2">DSM 29007</strain>
    </source>
</reference>
<evidence type="ECO:0000313" key="1">
    <source>
        <dbReference type="EMBL" id="MBB6071466.1"/>
    </source>
</evidence>
<evidence type="ECO:0008006" key="3">
    <source>
        <dbReference type="Google" id="ProtNLM"/>
    </source>
</evidence>
<dbReference type="EMBL" id="JACHIA010000008">
    <property type="protein sequence ID" value="MBB6071466.1"/>
    <property type="molecule type" value="Genomic_DNA"/>
</dbReference>
<accession>A0A841H0I1</accession>
<gene>
    <name evidence="1" type="ORF">HNQ61_003090</name>
</gene>
<protein>
    <recommendedName>
        <fullName evidence="3">6-bladed beta-propeller</fullName>
    </recommendedName>
</protein>
<dbReference type="InterPro" id="IPR011042">
    <property type="entry name" value="6-blade_b-propeller_TolB-like"/>
</dbReference>
<comment type="caution">
    <text evidence="1">The sequence shown here is derived from an EMBL/GenBank/DDBJ whole genome shotgun (WGS) entry which is preliminary data.</text>
</comment>